<feature type="chain" id="PRO_5035874697" description="Protein kinase domain-containing protein" evidence="6">
    <location>
        <begin position="23"/>
        <end position="698"/>
    </location>
</feature>
<dbReference type="InterPro" id="IPR020635">
    <property type="entry name" value="Tyr_kinase_cat_dom"/>
</dbReference>
<keyword evidence="9" id="KW-1185">Reference proteome</keyword>
<dbReference type="AlphaFoldDB" id="A0A8S1CA75"/>
<dbReference type="Proteomes" id="UP000494165">
    <property type="component" value="Unassembled WGS sequence"/>
</dbReference>
<evidence type="ECO:0000256" key="4">
    <source>
        <dbReference type="SAM" id="MobiDB-lite"/>
    </source>
</evidence>
<dbReference type="GO" id="GO:0005524">
    <property type="term" value="F:ATP binding"/>
    <property type="evidence" value="ECO:0007669"/>
    <property type="project" value="UniProtKB-UniRule"/>
</dbReference>
<dbReference type="SMART" id="SM00219">
    <property type="entry name" value="TyrKc"/>
    <property type="match status" value="1"/>
</dbReference>
<feature type="binding site" evidence="3">
    <location>
        <position position="428"/>
    </location>
    <ligand>
        <name>ATP</name>
        <dbReference type="ChEBI" id="CHEBI:30616"/>
    </ligand>
</feature>
<dbReference type="InterPro" id="IPR000719">
    <property type="entry name" value="Prot_kinase_dom"/>
</dbReference>
<keyword evidence="5" id="KW-0812">Transmembrane</keyword>
<evidence type="ECO:0000256" key="6">
    <source>
        <dbReference type="SAM" id="SignalP"/>
    </source>
</evidence>
<comment type="subcellular location">
    <subcellularLocation>
        <location evidence="1">Membrane</location>
        <topology evidence="1">Single-pass membrane protein</topology>
    </subcellularLocation>
</comment>
<dbReference type="InterPro" id="IPR011009">
    <property type="entry name" value="Kinase-like_dom_sf"/>
</dbReference>
<dbReference type="Gene3D" id="1.10.510.10">
    <property type="entry name" value="Transferase(Phosphotransferase) domain 1"/>
    <property type="match status" value="1"/>
</dbReference>
<dbReference type="GO" id="GO:0005886">
    <property type="term" value="C:plasma membrane"/>
    <property type="evidence" value="ECO:0007669"/>
    <property type="project" value="TreeGrafter"/>
</dbReference>
<dbReference type="GO" id="GO:0043235">
    <property type="term" value="C:receptor complex"/>
    <property type="evidence" value="ECO:0007669"/>
    <property type="project" value="TreeGrafter"/>
</dbReference>
<keyword evidence="3" id="KW-0067">ATP-binding</keyword>
<feature type="signal peptide" evidence="6">
    <location>
        <begin position="1"/>
        <end position="22"/>
    </location>
</feature>
<keyword evidence="3" id="KW-0547">Nucleotide-binding</keyword>
<comment type="caution">
    <text evidence="8">The sequence shown here is derived from an EMBL/GenBank/DDBJ whole genome shotgun (WGS) entry which is preliminary data.</text>
</comment>
<feature type="transmembrane region" description="Helical" evidence="5">
    <location>
        <begin position="301"/>
        <end position="322"/>
    </location>
</feature>
<keyword evidence="5" id="KW-1133">Transmembrane helix</keyword>
<evidence type="ECO:0000259" key="7">
    <source>
        <dbReference type="PROSITE" id="PS50011"/>
    </source>
</evidence>
<dbReference type="PROSITE" id="PS00107">
    <property type="entry name" value="PROTEIN_KINASE_ATP"/>
    <property type="match status" value="1"/>
</dbReference>
<dbReference type="Gene3D" id="3.30.200.20">
    <property type="entry name" value="Phosphorylase Kinase, domain 1"/>
    <property type="match status" value="1"/>
</dbReference>
<protein>
    <recommendedName>
        <fullName evidence="7">Protein kinase domain-containing protein</fullName>
    </recommendedName>
</protein>
<dbReference type="InterPro" id="IPR001245">
    <property type="entry name" value="Ser-Thr/Tyr_kinase_cat_dom"/>
</dbReference>
<comment type="catalytic activity">
    <reaction evidence="2">
        <text>L-tyrosyl-[protein] + ATP = O-phospho-L-tyrosyl-[protein] + ADP + H(+)</text>
        <dbReference type="Rhea" id="RHEA:10596"/>
        <dbReference type="Rhea" id="RHEA-COMP:10136"/>
        <dbReference type="Rhea" id="RHEA-COMP:20101"/>
        <dbReference type="ChEBI" id="CHEBI:15378"/>
        <dbReference type="ChEBI" id="CHEBI:30616"/>
        <dbReference type="ChEBI" id="CHEBI:46858"/>
        <dbReference type="ChEBI" id="CHEBI:61978"/>
        <dbReference type="ChEBI" id="CHEBI:456216"/>
        <dbReference type="EC" id="2.7.10.1"/>
    </reaction>
</comment>
<organism evidence="8 9">
    <name type="scientific">Cloeon dipterum</name>
    <dbReference type="NCBI Taxonomy" id="197152"/>
    <lineage>
        <taxon>Eukaryota</taxon>
        <taxon>Metazoa</taxon>
        <taxon>Ecdysozoa</taxon>
        <taxon>Arthropoda</taxon>
        <taxon>Hexapoda</taxon>
        <taxon>Insecta</taxon>
        <taxon>Pterygota</taxon>
        <taxon>Palaeoptera</taxon>
        <taxon>Ephemeroptera</taxon>
        <taxon>Pisciforma</taxon>
        <taxon>Baetidae</taxon>
        <taxon>Cloeon</taxon>
    </lineage>
</organism>
<keyword evidence="6" id="KW-0732">Signal</keyword>
<dbReference type="PANTHER" id="PTHR24416">
    <property type="entry name" value="TYROSINE-PROTEIN KINASE RECEPTOR"/>
    <property type="match status" value="1"/>
</dbReference>
<keyword evidence="5" id="KW-0472">Membrane</keyword>
<dbReference type="GO" id="GO:0004714">
    <property type="term" value="F:transmembrane receptor protein tyrosine kinase activity"/>
    <property type="evidence" value="ECO:0007669"/>
    <property type="project" value="UniProtKB-EC"/>
</dbReference>
<accession>A0A8S1CA75</accession>
<gene>
    <name evidence="8" type="ORF">CLODIP_2_CD14290</name>
</gene>
<feature type="region of interest" description="Disordered" evidence="4">
    <location>
        <begin position="26"/>
        <end position="51"/>
    </location>
</feature>
<dbReference type="Pfam" id="PF07714">
    <property type="entry name" value="PK_Tyr_Ser-Thr"/>
    <property type="match status" value="1"/>
</dbReference>
<feature type="domain" description="Protein kinase" evidence="7">
    <location>
        <begin position="394"/>
        <end position="667"/>
    </location>
</feature>
<dbReference type="InterPro" id="IPR017441">
    <property type="entry name" value="Protein_kinase_ATP_BS"/>
</dbReference>
<dbReference type="PROSITE" id="PS00109">
    <property type="entry name" value="PROTEIN_KINASE_TYR"/>
    <property type="match status" value="1"/>
</dbReference>
<reference evidence="8 9" key="1">
    <citation type="submission" date="2020-04" db="EMBL/GenBank/DDBJ databases">
        <authorList>
            <person name="Alioto T."/>
            <person name="Alioto T."/>
            <person name="Gomez Garrido J."/>
        </authorList>
    </citation>
    <scope>NUCLEOTIDE SEQUENCE [LARGE SCALE GENOMIC DNA]</scope>
</reference>
<dbReference type="OrthoDB" id="3256376at2759"/>
<dbReference type="InterPro" id="IPR050122">
    <property type="entry name" value="RTK"/>
</dbReference>
<dbReference type="GO" id="GO:0007169">
    <property type="term" value="P:cell surface receptor protein tyrosine kinase signaling pathway"/>
    <property type="evidence" value="ECO:0007669"/>
    <property type="project" value="TreeGrafter"/>
</dbReference>
<name>A0A8S1CA75_9INSE</name>
<evidence type="ECO:0000256" key="5">
    <source>
        <dbReference type="SAM" id="Phobius"/>
    </source>
</evidence>
<dbReference type="SUPFAM" id="SSF56112">
    <property type="entry name" value="Protein kinase-like (PK-like)"/>
    <property type="match status" value="1"/>
</dbReference>
<evidence type="ECO:0000256" key="3">
    <source>
        <dbReference type="PROSITE-ProRule" id="PRU10141"/>
    </source>
</evidence>
<dbReference type="PANTHER" id="PTHR24416:SF617">
    <property type="entry name" value="RET ONCOGENE, ISOFORM A"/>
    <property type="match status" value="1"/>
</dbReference>
<dbReference type="InterPro" id="IPR008266">
    <property type="entry name" value="Tyr_kinase_AS"/>
</dbReference>
<dbReference type="FunFam" id="1.10.510.10:FF:000462">
    <property type="entry name" value="Receptor tyrosine kinase"/>
    <property type="match status" value="1"/>
</dbReference>
<evidence type="ECO:0000256" key="2">
    <source>
        <dbReference type="ARBA" id="ARBA00051243"/>
    </source>
</evidence>
<proteinExistence type="predicted"/>
<dbReference type="Pfam" id="PF22540">
    <property type="entry name" value="RET_CRD"/>
    <property type="match status" value="1"/>
</dbReference>
<dbReference type="PRINTS" id="PR00109">
    <property type="entry name" value="TYRKINASE"/>
</dbReference>
<dbReference type="EMBL" id="CADEPI010000009">
    <property type="protein sequence ID" value="CAB3362519.1"/>
    <property type="molecule type" value="Genomic_DNA"/>
</dbReference>
<sequence>MSILRLSLICLTLILAFQTGYGEPAEEASSESQPAVKAKLAGRSNRSKERLKESVYPPDKLIVSRNSSLYLRLTEPRTGFKPVKGWMFRVAGGVQGLEVTPNWGIVYVGNPKELQSHEPHADLLKIEIYNGANKSESFSHQLAVELVDDKSDCGFQEENDTHCARYASEGKCKRSCGVASNAFCLWRAPLSNNPSRLSHDYATCTPNTSHCPNMKCDELEEKDYRICPQDCTTHVFGSGLPNGEKGISAASGVCICNELFKCTCSNEKSSADPLRSPNKNGGSKRDPQDPNSSSRCDSTCMVFLSGCVALLLVVLLATTVYIKRLIHFARIILSRREALLEPKETSLFEWGAAQASEAAAAGSSRDDQETKLYCVPNLKYLPLDPKWEFPRERLNIEKVLGEGEFGQVLQASAIDLPGVPGRTTVAVKALKAGAGNTELNDLLTEYELLKEVSHPNIIRLLGACTCSDGQIFIIIEYADKGSLRGYLRGCRRGGRQALERERLSLKTLISYAWQISKGMEYLSEMKMVHRDLAARNILLTSKGVCKVSDFGLSRDVYEDDTYLKQSRGKVPVKWMALESLSDQVYTSKSDVWSYGVLIWELLTLGLAPYPGIAIQNLYDLLLSGYRMENPVPNSQCKLYHLMQACWATYPTDRPSFMQITSTLNRILQEGSDYLDITSDIVMNQEYMHVHKPSLDIEC</sequence>
<dbReference type="InterPro" id="IPR055162">
    <property type="entry name" value="RET_CRD"/>
</dbReference>
<evidence type="ECO:0000313" key="8">
    <source>
        <dbReference type="EMBL" id="CAB3362519.1"/>
    </source>
</evidence>
<evidence type="ECO:0000256" key="1">
    <source>
        <dbReference type="ARBA" id="ARBA00004167"/>
    </source>
</evidence>
<dbReference type="PROSITE" id="PS50011">
    <property type="entry name" value="PROTEIN_KINASE_DOM"/>
    <property type="match status" value="1"/>
</dbReference>
<feature type="region of interest" description="Disordered" evidence="4">
    <location>
        <begin position="267"/>
        <end position="293"/>
    </location>
</feature>
<evidence type="ECO:0000313" key="9">
    <source>
        <dbReference type="Proteomes" id="UP000494165"/>
    </source>
</evidence>